<dbReference type="InterPro" id="IPR023803">
    <property type="entry name" value="Ribosomal_bS16_dom_sf"/>
</dbReference>
<evidence type="ECO:0000256" key="1">
    <source>
        <dbReference type="ARBA" id="ARBA00022980"/>
    </source>
</evidence>
<keyword evidence="5" id="KW-1185">Reference proteome</keyword>
<protein>
    <recommendedName>
        <fullName evidence="3">Small ribosomal subunit protein bS16</fullName>
    </recommendedName>
</protein>
<organism evidence="4 5">
    <name type="scientific">Borrelia bissettiae (strain DSM 17990 / CIP 109136 / DN127)</name>
    <name type="common">Borreliella bissettiae</name>
    <dbReference type="NCBI Taxonomy" id="521010"/>
    <lineage>
        <taxon>Bacteria</taxon>
        <taxon>Pseudomonadati</taxon>
        <taxon>Spirochaetota</taxon>
        <taxon>Spirochaetia</taxon>
        <taxon>Spirochaetales</taxon>
        <taxon>Borreliaceae</taxon>
        <taxon>Borreliella</taxon>
    </lineage>
</organism>
<dbReference type="PANTHER" id="PTHR12919:SF20">
    <property type="entry name" value="SMALL RIBOSOMAL SUBUNIT PROTEIN BS16M"/>
    <property type="match status" value="1"/>
</dbReference>
<dbReference type="AlphaFoldDB" id="G0AMD5"/>
<dbReference type="PANTHER" id="PTHR12919">
    <property type="entry name" value="30S RIBOSOMAL PROTEIN S16"/>
    <property type="match status" value="1"/>
</dbReference>
<dbReference type="Gene3D" id="3.30.1320.10">
    <property type="match status" value="1"/>
</dbReference>
<dbReference type="STRING" id="521010.BbiDN127_0706"/>
<reference key="1">
    <citation type="submission" date="2011-06" db="EMBL/GenBank/DDBJ databases">
        <authorList>
            <person name="Mongodin E.F."/>
            <person name="Casjens S.R."/>
            <person name="Fraser-Liggett C.M."/>
            <person name="Qiu W.-G."/>
            <person name="Dunn J.J."/>
            <person name="Luft B.J."/>
            <person name="Schutzer S.E."/>
        </authorList>
    </citation>
    <scope>NUCLEOTIDE SEQUENCE</scope>
    <source>
        <strain>DN127</strain>
    </source>
</reference>
<dbReference type="eggNOG" id="COG0228">
    <property type="taxonomic scope" value="Bacteria"/>
</dbReference>
<dbReference type="RefSeq" id="WP_014023908.1">
    <property type="nucleotide sequence ID" value="NC_015921.1"/>
</dbReference>
<dbReference type="HOGENOM" id="CLU_100590_5_0_12"/>
<proteinExistence type="inferred from homology"/>
<reference evidence="4 5" key="3">
    <citation type="journal article" date="2016" name="Int. J. Syst. Evol. Microbiol.">
        <title>Borrelia bissettiae sp. nov. and Borrelia californiensis sp. nov. prevail in diverse enzootic transmission cycles.</title>
        <authorList>
            <person name="Margos G."/>
            <person name="Lane R.S."/>
            <person name="Fedorova N."/>
            <person name="Koloczek J."/>
            <person name="Piesman J."/>
            <person name="Hojgaard A."/>
            <person name="Sing A."/>
            <person name="Fingerle V."/>
        </authorList>
    </citation>
    <scope>NUCLEOTIDE SEQUENCE [LARGE SCALE GENOMIC DNA]</scope>
    <source>
        <strain evidence="4 5">DN127</strain>
    </source>
</reference>
<dbReference type="Proteomes" id="UP000001634">
    <property type="component" value="Chromosome"/>
</dbReference>
<name>G0AMD5_BORBD</name>
<dbReference type="InterPro" id="IPR000307">
    <property type="entry name" value="Ribosomal_bS16"/>
</dbReference>
<dbReference type="GO" id="GO:0003735">
    <property type="term" value="F:structural constituent of ribosome"/>
    <property type="evidence" value="ECO:0007669"/>
    <property type="project" value="InterPro"/>
</dbReference>
<evidence type="ECO:0000256" key="3">
    <source>
        <dbReference type="HAMAP-Rule" id="MF_00385"/>
    </source>
</evidence>
<accession>G0AMD5</accession>
<keyword evidence="1 3" id="KW-0689">Ribosomal protein</keyword>
<sequence length="86" mass="9997">MSVKIRLKRMGAKKRPYYRIVVMNSTSPRDGRAIEELGYYHPVEKQSQIKIKEDRMKDWISKGAILSDTVKMLLNKNSLNAKSQEV</sequence>
<reference evidence="4 5" key="2">
    <citation type="journal article" date="2012" name="J. Bacteriol.">
        <title>Whole-Genome Sequences of Borrelia bissettii, Borrelia valaisiana, and Borrelia spielmanii.</title>
        <authorList>
            <person name="Schutzer S.E."/>
            <person name="Fraser-Liggett C.M."/>
            <person name="Qiu W.G."/>
            <person name="Kraiczy P."/>
            <person name="Mongodin E.F."/>
            <person name="Dunn J.J."/>
            <person name="Luft B.J."/>
            <person name="Casjens S.R."/>
        </authorList>
    </citation>
    <scope>NUCLEOTIDE SEQUENCE [LARGE SCALE GENOMIC DNA]</scope>
    <source>
        <strain evidence="4 5">DN127</strain>
    </source>
</reference>
<dbReference type="KEGG" id="bbs:BbiDN127_0706"/>
<dbReference type="NCBIfam" id="TIGR00002">
    <property type="entry name" value="S16"/>
    <property type="match status" value="1"/>
</dbReference>
<evidence type="ECO:0000313" key="4">
    <source>
        <dbReference type="EMBL" id="AEL18861.1"/>
    </source>
</evidence>
<dbReference type="GO" id="GO:0006412">
    <property type="term" value="P:translation"/>
    <property type="evidence" value="ECO:0007669"/>
    <property type="project" value="UniProtKB-UniRule"/>
</dbReference>
<dbReference type="HAMAP" id="MF_00385">
    <property type="entry name" value="Ribosomal_bS16"/>
    <property type="match status" value="1"/>
</dbReference>
<evidence type="ECO:0000313" key="5">
    <source>
        <dbReference type="Proteomes" id="UP000001634"/>
    </source>
</evidence>
<gene>
    <name evidence="3 4" type="primary">rpsP</name>
    <name evidence="4" type="ordered locus">BbiDN127_0706</name>
</gene>
<dbReference type="GO" id="GO:0005737">
    <property type="term" value="C:cytoplasm"/>
    <property type="evidence" value="ECO:0007669"/>
    <property type="project" value="UniProtKB-ARBA"/>
</dbReference>
<dbReference type="GO" id="GO:0015935">
    <property type="term" value="C:small ribosomal subunit"/>
    <property type="evidence" value="ECO:0007669"/>
    <property type="project" value="TreeGrafter"/>
</dbReference>
<dbReference type="PROSITE" id="PS00732">
    <property type="entry name" value="RIBOSOMAL_S16"/>
    <property type="match status" value="1"/>
</dbReference>
<comment type="similarity">
    <text evidence="3">Belongs to the bacterial ribosomal protein bS16 family.</text>
</comment>
<keyword evidence="2 3" id="KW-0687">Ribonucleoprotein</keyword>
<dbReference type="EMBL" id="CP002746">
    <property type="protein sequence ID" value="AEL18861.1"/>
    <property type="molecule type" value="Genomic_DNA"/>
</dbReference>
<evidence type="ECO:0000256" key="2">
    <source>
        <dbReference type="ARBA" id="ARBA00023274"/>
    </source>
</evidence>
<dbReference type="SUPFAM" id="SSF54565">
    <property type="entry name" value="Ribosomal protein S16"/>
    <property type="match status" value="1"/>
</dbReference>
<dbReference type="Pfam" id="PF00886">
    <property type="entry name" value="Ribosomal_S16"/>
    <property type="match status" value="1"/>
</dbReference>
<dbReference type="InterPro" id="IPR020592">
    <property type="entry name" value="Ribosomal_bS16_CS"/>
</dbReference>